<dbReference type="OrthoDB" id="1495718at2"/>
<dbReference type="Proteomes" id="UP000220133">
    <property type="component" value="Chromosome"/>
</dbReference>
<accession>A0A291QSS3</accession>
<organism evidence="2 3">
    <name type="scientific">Chitinophaga caeni</name>
    <dbReference type="NCBI Taxonomy" id="2029983"/>
    <lineage>
        <taxon>Bacteria</taxon>
        <taxon>Pseudomonadati</taxon>
        <taxon>Bacteroidota</taxon>
        <taxon>Chitinophagia</taxon>
        <taxon>Chitinophagales</taxon>
        <taxon>Chitinophagaceae</taxon>
        <taxon>Chitinophaga</taxon>
    </lineage>
</organism>
<gene>
    <name evidence="2" type="ORF">COR50_06860</name>
</gene>
<dbReference type="KEGG" id="cbae:COR50_06860"/>
<evidence type="ECO:0000313" key="3">
    <source>
        <dbReference type="Proteomes" id="UP000220133"/>
    </source>
</evidence>
<sequence length="313" mass="35273">MKKILLLLTLAICSWSVLHAQDDTFKKYRENAAGKLKKAENDTTNRLWKKGATLSLTVNQGSLTNWAAGGDKFSLSIAGAFSGFANYRKDRHRWDNTMELAYGYVNTTSLGGRKSDDRIDLTSKYGYQIGKSLYASALMNLRTQMANGYLYTDTSDIFVSKFFAPAYLILSPGLDYIPNDEFSLFVSPITARWVFVLDDSLANVGSYGVDTGKHVNTEYGAYLTANWNKKVTENIVFKSRLDLFSNYKHNPKNIDVYWTNMLTMKVNKYLSANVSLDMIYDDDIRVFENKNTGVLGPRLQIKQVIGVGFTAVF</sequence>
<dbReference type="RefSeq" id="WP_098193309.1">
    <property type="nucleotide sequence ID" value="NZ_CP023777.1"/>
</dbReference>
<reference evidence="2 3" key="1">
    <citation type="submission" date="2017-10" db="EMBL/GenBank/DDBJ databases">
        <title>Paenichitinophaga pekingensis gen. nov., sp. nov., isolated from activated sludge.</title>
        <authorList>
            <person name="Jin D."/>
            <person name="Kong X."/>
            <person name="Deng Y."/>
            <person name="Bai Z."/>
        </authorList>
    </citation>
    <scope>NUCLEOTIDE SEQUENCE [LARGE SCALE GENOMIC DNA]</scope>
    <source>
        <strain evidence="2 3">13</strain>
    </source>
</reference>
<dbReference type="InterPro" id="IPR021428">
    <property type="entry name" value="DUF3078"/>
</dbReference>
<evidence type="ECO:0008006" key="4">
    <source>
        <dbReference type="Google" id="ProtNLM"/>
    </source>
</evidence>
<keyword evidence="3" id="KW-1185">Reference proteome</keyword>
<dbReference type="EMBL" id="CP023777">
    <property type="protein sequence ID" value="ATL46923.1"/>
    <property type="molecule type" value="Genomic_DNA"/>
</dbReference>
<protein>
    <recommendedName>
        <fullName evidence="4">DUF3078 domain-containing protein</fullName>
    </recommendedName>
</protein>
<dbReference type="Pfam" id="PF11276">
    <property type="entry name" value="DUF3078"/>
    <property type="match status" value="1"/>
</dbReference>
<feature type="signal peptide" evidence="1">
    <location>
        <begin position="1"/>
        <end position="20"/>
    </location>
</feature>
<evidence type="ECO:0000313" key="2">
    <source>
        <dbReference type="EMBL" id="ATL46923.1"/>
    </source>
</evidence>
<evidence type="ECO:0000256" key="1">
    <source>
        <dbReference type="SAM" id="SignalP"/>
    </source>
</evidence>
<proteinExistence type="predicted"/>
<keyword evidence="1" id="KW-0732">Signal</keyword>
<dbReference type="AlphaFoldDB" id="A0A291QSS3"/>
<name>A0A291QSS3_9BACT</name>
<feature type="chain" id="PRO_5013194586" description="DUF3078 domain-containing protein" evidence="1">
    <location>
        <begin position="21"/>
        <end position="313"/>
    </location>
</feature>